<dbReference type="InterPro" id="IPR014966">
    <property type="entry name" value="FRG-dom"/>
</dbReference>
<reference evidence="2" key="2">
    <citation type="journal article" date="2021" name="PeerJ">
        <title>Extensive microbial diversity within the chicken gut microbiome revealed by metagenomics and culture.</title>
        <authorList>
            <person name="Gilroy R."/>
            <person name="Ravi A."/>
            <person name="Getino M."/>
            <person name="Pursley I."/>
            <person name="Horton D.L."/>
            <person name="Alikhan N.F."/>
            <person name="Baker D."/>
            <person name="Gharbi K."/>
            <person name="Hall N."/>
            <person name="Watson M."/>
            <person name="Adriaenssens E.M."/>
            <person name="Foster-Nyarko E."/>
            <person name="Jarju S."/>
            <person name="Secka A."/>
            <person name="Antonio M."/>
            <person name="Oren A."/>
            <person name="Chaudhuri R.R."/>
            <person name="La Ragione R."/>
            <person name="Hildebrand F."/>
            <person name="Pallen M.J."/>
        </authorList>
    </citation>
    <scope>NUCLEOTIDE SEQUENCE</scope>
    <source>
        <strain evidence="2">CHK33-4379</strain>
    </source>
</reference>
<feature type="domain" description="FRG" evidence="1">
    <location>
        <begin position="27"/>
        <end position="119"/>
    </location>
</feature>
<accession>A0A9D1KK43</accession>
<dbReference type="SMART" id="SM00901">
    <property type="entry name" value="FRG"/>
    <property type="match status" value="1"/>
</dbReference>
<dbReference type="AlphaFoldDB" id="A0A9D1KK43"/>
<name>A0A9D1KK43_9FIRM</name>
<dbReference type="Pfam" id="PF08867">
    <property type="entry name" value="FRG"/>
    <property type="match status" value="1"/>
</dbReference>
<protein>
    <submittedName>
        <fullName evidence="2">FRG domain-containing protein</fullName>
    </submittedName>
</protein>
<dbReference type="EMBL" id="DVLL01000013">
    <property type="protein sequence ID" value="HIT58701.1"/>
    <property type="molecule type" value="Genomic_DNA"/>
</dbReference>
<sequence length="293" mass="34218">MNEIKSVSDYVDYLDTMKETYPMQRYVVPATFFRGQSNKEWKLSPRLYREKLFGQEGTMIKEIVHTNPKEFDMGRFDVLAKLQHFGFPTRLLDVSSNPLVALYFACSDKNEMVNDGAVYIFPNLPASWSDDPLVDLVMDFIFEHTSNSLWLEEFLRVTKSKYSNVTTRLMPDTIESLLWDLNIPAFAVVPKKNNSRLISQEGAFFLFGMQTVSKKSSDNPGTYGREYYSFGPIEMEDHKKLWHVSEKVIIPAKYKKKILKQLDLMGINEQRLFPDIEHQLKYILEKYKNEKNA</sequence>
<reference evidence="2" key="1">
    <citation type="submission" date="2020-10" db="EMBL/GenBank/DDBJ databases">
        <authorList>
            <person name="Gilroy R."/>
        </authorList>
    </citation>
    <scope>NUCLEOTIDE SEQUENCE</scope>
    <source>
        <strain evidence="2">CHK33-4379</strain>
    </source>
</reference>
<organism evidence="2 3">
    <name type="scientific">Candidatus Faeciplasma pullistercoris</name>
    <dbReference type="NCBI Taxonomy" id="2840800"/>
    <lineage>
        <taxon>Bacteria</taxon>
        <taxon>Bacillati</taxon>
        <taxon>Bacillota</taxon>
        <taxon>Clostridia</taxon>
        <taxon>Eubacteriales</taxon>
        <taxon>Oscillospiraceae</taxon>
        <taxon>Oscillospiraceae incertae sedis</taxon>
        <taxon>Candidatus Faeciplasma</taxon>
    </lineage>
</organism>
<evidence type="ECO:0000313" key="3">
    <source>
        <dbReference type="Proteomes" id="UP000824136"/>
    </source>
</evidence>
<proteinExistence type="predicted"/>
<dbReference type="Proteomes" id="UP000824136">
    <property type="component" value="Unassembled WGS sequence"/>
</dbReference>
<evidence type="ECO:0000313" key="2">
    <source>
        <dbReference type="EMBL" id="HIT58701.1"/>
    </source>
</evidence>
<gene>
    <name evidence="2" type="ORF">IAC39_03170</name>
</gene>
<comment type="caution">
    <text evidence="2">The sequence shown here is derived from an EMBL/GenBank/DDBJ whole genome shotgun (WGS) entry which is preliminary data.</text>
</comment>
<evidence type="ECO:0000259" key="1">
    <source>
        <dbReference type="SMART" id="SM00901"/>
    </source>
</evidence>